<reference evidence="3 4" key="1">
    <citation type="submission" date="2020-08" db="EMBL/GenBank/DDBJ databases">
        <title>Genome sequence of Tessaracoccus defluvii JCM 17540T.</title>
        <authorList>
            <person name="Hyun D.-W."/>
            <person name="Bae J.-W."/>
        </authorList>
    </citation>
    <scope>NUCLEOTIDE SEQUENCE [LARGE SCALE GENOMIC DNA]</scope>
    <source>
        <strain evidence="3 4">JCM 17540</strain>
    </source>
</reference>
<evidence type="ECO:0000259" key="2">
    <source>
        <dbReference type="PROSITE" id="PS50263"/>
    </source>
</evidence>
<dbReference type="AlphaFoldDB" id="A0A7H0H5K5"/>
<feature type="domain" description="CN hydrolase" evidence="2">
    <location>
        <begin position="1"/>
        <end position="241"/>
    </location>
</feature>
<evidence type="ECO:0000256" key="1">
    <source>
        <dbReference type="ARBA" id="ARBA00010613"/>
    </source>
</evidence>
<dbReference type="PROSITE" id="PS50263">
    <property type="entry name" value="CN_HYDROLASE"/>
    <property type="match status" value="1"/>
</dbReference>
<proteinExistence type="inferred from homology"/>
<accession>A0A7H0H5K5</accession>
<gene>
    <name evidence="3" type="ORF">H9L22_17155</name>
</gene>
<dbReference type="Proteomes" id="UP000516117">
    <property type="component" value="Chromosome"/>
</dbReference>
<dbReference type="InterPro" id="IPR036526">
    <property type="entry name" value="C-N_Hydrolase_sf"/>
</dbReference>
<dbReference type="Gene3D" id="3.60.110.10">
    <property type="entry name" value="Carbon-nitrogen hydrolase"/>
    <property type="match status" value="1"/>
</dbReference>
<evidence type="ECO:0000313" key="3">
    <source>
        <dbReference type="EMBL" id="QNP55821.1"/>
    </source>
</evidence>
<dbReference type="PROSITE" id="PS01227">
    <property type="entry name" value="UPF0012"/>
    <property type="match status" value="1"/>
</dbReference>
<dbReference type="CDD" id="cd07581">
    <property type="entry name" value="nitrilase_3"/>
    <property type="match status" value="1"/>
</dbReference>
<keyword evidence="4" id="KW-1185">Reference proteome</keyword>
<protein>
    <submittedName>
        <fullName evidence="3">Carbon-nitrogen hydrolase family protein</fullName>
    </submittedName>
</protein>
<dbReference type="RefSeq" id="WP_187720950.1">
    <property type="nucleotide sequence ID" value="NZ_BAABBL010000010.1"/>
</dbReference>
<dbReference type="PANTHER" id="PTHR23088:SF27">
    <property type="entry name" value="DEAMINATED GLUTATHIONE AMIDASE"/>
    <property type="match status" value="1"/>
</dbReference>
<dbReference type="PANTHER" id="PTHR23088">
    <property type="entry name" value="NITRILASE-RELATED"/>
    <property type="match status" value="1"/>
</dbReference>
<dbReference type="Pfam" id="PF00795">
    <property type="entry name" value="CN_hydrolase"/>
    <property type="match status" value="1"/>
</dbReference>
<dbReference type="EMBL" id="CP060789">
    <property type="protein sequence ID" value="QNP55821.1"/>
    <property type="molecule type" value="Genomic_DNA"/>
</dbReference>
<evidence type="ECO:0000313" key="4">
    <source>
        <dbReference type="Proteomes" id="UP000516117"/>
    </source>
</evidence>
<dbReference type="InterPro" id="IPR003010">
    <property type="entry name" value="C-N_Hydrolase"/>
</dbReference>
<keyword evidence="3" id="KW-0378">Hydrolase</keyword>
<comment type="similarity">
    <text evidence="1">Belongs to the carbon-nitrogen hydrolase superfamily. NIT1/NIT2 family.</text>
</comment>
<sequence>MRVALAQLRSTTDPAANLRAVADWARRAAEGGADLVVFPEATMCSFERASAEVAEPADGPWAGAVRGLASELGVTIAVGMFTTAPNGRVYNTLLVAGAAEARYDKVHLFDALGHRESDHIAPGAELVSVDLAGTSVGLTVCYDVRFPEQFRTLAAGGAQVILVAASWAPGPEKTRQWTTLATARAMDSTAFVVAVDQAAAGDPERPGRPTGVGHSMVIEPTGRVLLELGTAEELAFVDIDPTAASAVRMALPVLSG</sequence>
<dbReference type="KEGG" id="tdf:H9L22_17155"/>
<dbReference type="SUPFAM" id="SSF56317">
    <property type="entry name" value="Carbon-nitrogen hydrolase"/>
    <property type="match status" value="1"/>
</dbReference>
<name>A0A7H0H5K5_9ACTN</name>
<dbReference type="InterPro" id="IPR001110">
    <property type="entry name" value="UPF0012_CS"/>
</dbReference>
<dbReference type="GO" id="GO:0016787">
    <property type="term" value="F:hydrolase activity"/>
    <property type="evidence" value="ECO:0007669"/>
    <property type="project" value="UniProtKB-KW"/>
</dbReference>
<organism evidence="3 4">
    <name type="scientific">Tessaracoccus defluvii</name>
    <dbReference type="NCBI Taxonomy" id="1285901"/>
    <lineage>
        <taxon>Bacteria</taxon>
        <taxon>Bacillati</taxon>
        <taxon>Actinomycetota</taxon>
        <taxon>Actinomycetes</taxon>
        <taxon>Propionibacteriales</taxon>
        <taxon>Propionibacteriaceae</taxon>
        <taxon>Tessaracoccus</taxon>
    </lineage>
</organism>